<dbReference type="EC" id="1.5.1.2" evidence="6 7"/>
<comment type="similarity">
    <text evidence="1 6">Belongs to the pyrroline-5-carboxylate reductase family.</text>
</comment>
<dbReference type="KEGG" id="amij:EQM06_08560"/>
<evidence type="ECO:0000256" key="3">
    <source>
        <dbReference type="ARBA" id="ARBA00022857"/>
    </source>
</evidence>
<comment type="subcellular location">
    <subcellularLocation>
        <location evidence="6">Cytoplasm</location>
    </subcellularLocation>
</comment>
<reference evidence="11 12" key="1">
    <citation type="submission" date="2019-01" db="EMBL/GenBank/DDBJ databases">
        <title>Draft genomes of a novel of Aminipila strains.</title>
        <authorList>
            <person name="Ma S."/>
        </authorList>
    </citation>
    <scope>NUCLEOTIDE SEQUENCE [LARGE SCALE GENOMIC DNA]</scope>
    <source>
        <strain evidence="12">JN-39</strain>
    </source>
</reference>
<evidence type="ECO:0000256" key="1">
    <source>
        <dbReference type="ARBA" id="ARBA00005525"/>
    </source>
</evidence>
<organism evidence="11 12">
    <name type="scientific">Aminipila luticellarii</name>
    <dbReference type="NCBI Taxonomy" id="2507160"/>
    <lineage>
        <taxon>Bacteria</taxon>
        <taxon>Bacillati</taxon>
        <taxon>Bacillota</taxon>
        <taxon>Clostridia</taxon>
        <taxon>Peptostreptococcales</taxon>
        <taxon>Anaerovoracaceae</taxon>
        <taxon>Aminipila</taxon>
    </lineage>
</organism>
<dbReference type="PANTHER" id="PTHR11645">
    <property type="entry name" value="PYRROLINE-5-CARBOXYLATE REDUCTASE"/>
    <property type="match status" value="1"/>
</dbReference>
<dbReference type="InterPro" id="IPR028939">
    <property type="entry name" value="P5C_Rdtase_cat_N"/>
</dbReference>
<keyword evidence="12" id="KW-1185">Reference proteome</keyword>
<dbReference type="InterPro" id="IPR036291">
    <property type="entry name" value="NAD(P)-bd_dom_sf"/>
</dbReference>
<evidence type="ECO:0000256" key="8">
    <source>
        <dbReference type="PIRSR" id="PIRSR000193-1"/>
    </source>
</evidence>
<evidence type="ECO:0000259" key="9">
    <source>
        <dbReference type="Pfam" id="PF03807"/>
    </source>
</evidence>
<keyword evidence="6" id="KW-0963">Cytoplasm</keyword>
<evidence type="ECO:0000256" key="5">
    <source>
        <dbReference type="ARBA" id="ARBA00058118"/>
    </source>
</evidence>
<dbReference type="GO" id="GO:0005737">
    <property type="term" value="C:cytoplasm"/>
    <property type="evidence" value="ECO:0007669"/>
    <property type="project" value="UniProtKB-SubCell"/>
</dbReference>
<evidence type="ECO:0000256" key="6">
    <source>
        <dbReference type="HAMAP-Rule" id="MF_01925"/>
    </source>
</evidence>
<dbReference type="GO" id="GO:0004735">
    <property type="term" value="F:pyrroline-5-carboxylate reductase activity"/>
    <property type="evidence" value="ECO:0007669"/>
    <property type="project" value="UniProtKB-UniRule"/>
</dbReference>
<dbReference type="FunFam" id="1.10.3730.10:FF:000001">
    <property type="entry name" value="Pyrroline-5-carboxylate reductase"/>
    <property type="match status" value="1"/>
</dbReference>
<dbReference type="Gene3D" id="1.10.3730.10">
    <property type="entry name" value="ProC C-terminal domain-like"/>
    <property type="match status" value="1"/>
</dbReference>
<dbReference type="Pfam" id="PF03807">
    <property type="entry name" value="F420_oxidored"/>
    <property type="match status" value="1"/>
</dbReference>
<feature type="binding site" evidence="8">
    <location>
        <begin position="115"/>
        <end position="118"/>
    </location>
    <ligand>
        <name>NADP(+)</name>
        <dbReference type="ChEBI" id="CHEBI:58349"/>
    </ligand>
</feature>
<dbReference type="InterPro" id="IPR008927">
    <property type="entry name" value="6-PGluconate_DH-like_C_sf"/>
</dbReference>
<keyword evidence="6" id="KW-0028">Amino-acid biosynthesis</keyword>
<dbReference type="SUPFAM" id="SSF51735">
    <property type="entry name" value="NAD(P)-binding Rossmann-fold domains"/>
    <property type="match status" value="1"/>
</dbReference>
<accession>A0A410PWI2</accession>
<dbReference type="UniPathway" id="UPA00098">
    <property type="reaction ID" value="UER00361"/>
</dbReference>
<gene>
    <name evidence="6 11" type="primary">proC</name>
    <name evidence="11" type="ORF">EQM06_08560</name>
</gene>
<feature type="domain" description="Pyrroline-5-carboxylate reductase dimerisation" evidence="10">
    <location>
        <begin position="207"/>
        <end position="309"/>
    </location>
</feature>
<dbReference type="Proteomes" id="UP000287601">
    <property type="component" value="Chromosome"/>
</dbReference>
<protein>
    <recommendedName>
        <fullName evidence="6 7">Pyrroline-5-carboxylate reductase</fullName>
        <shortName evidence="6">P5C reductase</shortName>
        <shortName evidence="6">P5CR</shortName>
        <ecNumber evidence="6 7">1.5.1.2</ecNumber>
    </recommendedName>
    <alternativeName>
        <fullName evidence="6">PCA reductase</fullName>
    </alternativeName>
</protein>
<dbReference type="SUPFAM" id="SSF48179">
    <property type="entry name" value="6-phosphogluconate dehydrogenase C-terminal domain-like"/>
    <property type="match status" value="1"/>
</dbReference>
<evidence type="ECO:0000313" key="11">
    <source>
        <dbReference type="EMBL" id="QAT43264.1"/>
    </source>
</evidence>
<dbReference type="OrthoDB" id="9805754at2"/>
<keyword evidence="2 6" id="KW-0641">Proline biosynthesis</keyword>
<proteinExistence type="inferred from homology"/>
<dbReference type="InterPro" id="IPR000304">
    <property type="entry name" value="Pyrroline-COOH_reductase"/>
</dbReference>
<dbReference type="GO" id="GO:0055129">
    <property type="term" value="P:L-proline biosynthetic process"/>
    <property type="evidence" value="ECO:0007669"/>
    <property type="project" value="UniProtKB-UniRule"/>
</dbReference>
<dbReference type="PANTHER" id="PTHR11645:SF0">
    <property type="entry name" value="PYRROLINE-5-CARBOXYLATE REDUCTASE 3"/>
    <property type="match status" value="1"/>
</dbReference>
<comment type="catalytic activity">
    <reaction evidence="6">
        <text>L-proline + NAD(+) = (S)-1-pyrroline-5-carboxylate + NADH + 2 H(+)</text>
        <dbReference type="Rhea" id="RHEA:14105"/>
        <dbReference type="ChEBI" id="CHEBI:15378"/>
        <dbReference type="ChEBI" id="CHEBI:17388"/>
        <dbReference type="ChEBI" id="CHEBI:57540"/>
        <dbReference type="ChEBI" id="CHEBI:57945"/>
        <dbReference type="ChEBI" id="CHEBI:60039"/>
        <dbReference type="EC" id="1.5.1.2"/>
    </reaction>
</comment>
<dbReference type="NCBIfam" id="TIGR00112">
    <property type="entry name" value="proC"/>
    <property type="match status" value="1"/>
</dbReference>
<dbReference type="HAMAP" id="MF_01925">
    <property type="entry name" value="P5C_reductase"/>
    <property type="match status" value="1"/>
</dbReference>
<dbReference type="AlphaFoldDB" id="A0A410PWI2"/>
<dbReference type="InterPro" id="IPR029036">
    <property type="entry name" value="P5CR_dimer"/>
</dbReference>
<keyword evidence="4 6" id="KW-0560">Oxidoreductase</keyword>
<evidence type="ECO:0000259" key="10">
    <source>
        <dbReference type="Pfam" id="PF14748"/>
    </source>
</evidence>
<comment type="function">
    <text evidence="5 6">Catalyzes the reduction of 1-pyrroline-5-carboxylate (PCA) to L-proline.</text>
</comment>
<evidence type="ECO:0000256" key="4">
    <source>
        <dbReference type="ARBA" id="ARBA00023002"/>
    </source>
</evidence>
<evidence type="ECO:0000256" key="7">
    <source>
        <dbReference type="NCBIfam" id="TIGR00112"/>
    </source>
</evidence>
<dbReference type="PIRSF" id="PIRSF000193">
    <property type="entry name" value="Pyrrol-5-carb_rd"/>
    <property type="match status" value="1"/>
</dbReference>
<dbReference type="Pfam" id="PF14748">
    <property type="entry name" value="P5CR_dimer"/>
    <property type="match status" value="1"/>
</dbReference>
<comment type="pathway">
    <text evidence="6">Amino-acid biosynthesis; L-proline biosynthesis; L-proline from L-glutamate 5-semialdehyde: step 1/1.</text>
</comment>
<evidence type="ECO:0000313" key="12">
    <source>
        <dbReference type="Proteomes" id="UP000287601"/>
    </source>
</evidence>
<feature type="domain" description="Pyrroline-5-carboxylate reductase catalytic N-terminal" evidence="9">
    <location>
        <begin position="50"/>
        <end position="144"/>
    </location>
</feature>
<dbReference type="Gene3D" id="3.40.50.720">
    <property type="entry name" value="NAD(P)-binding Rossmann-like Domain"/>
    <property type="match status" value="1"/>
</dbReference>
<keyword evidence="3 6" id="KW-0521">NADP</keyword>
<sequence>MVRLCTTFLIPWCSKKIVVIQQAHLDNGYNKSYNEENGIKRGGREMSKDIVFCGGGNMAENIIKGLLYKKVVLPENVTVNELLPARCEYLSKTYGITAVTNADDAIKRAGLVIIAVNPLQVPPVTKVLNPLINEKTIVLSIAAGIPIKTLENQLGSDRKIVRVVPNTLIQAGSGYSAVCMNGCCDDQDKSLITHVLDALGQIMYLKEDLFNSFSGFSNVGPLWLYKMVEALTDAGVYVGFSRTDARNMVIKNMLGTAVVLEETGEHPAVKVDQMTSPGGVSIEALKVLQQGNFSSALMNSVIAGIDKANSIE</sequence>
<dbReference type="EMBL" id="CP035281">
    <property type="protein sequence ID" value="QAT43264.1"/>
    <property type="molecule type" value="Genomic_DNA"/>
</dbReference>
<name>A0A410PWI2_9FIRM</name>
<evidence type="ECO:0000256" key="2">
    <source>
        <dbReference type="ARBA" id="ARBA00022650"/>
    </source>
</evidence>
<comment type="catalytic activity">
    <reaction evidence="6">
        <text>L-proline + NADP(+) = (S)-1-pyrroline-5-carboxylate + NADPH + 2 H(+)</text>
        <dbReference type="Rhea" id="RHEA:14109"/>
        <dbReference type="ChEBI" id="CHEBI:15378"/>
        <dbReference type="ChEBI" id="CHEBI:17388"/>
        <dbReference type="ChEBI" id="CHEBI:57783"/>
        <dbReference type="ChEBI" id="CHEBI:58349"/>
        <dbReference type="ChEBI" id="CHEBI:60039"/>
        <dbReference type="EC" id="1.5.1.2"/>
    </reaction>
</comment>